<organism evidence="2 3">
    <name type="scientific">Trypanosoma conorhini</name>
    <dbReference type="NCBI Taxonomy" id="83891"/>
    <lineage>
        <taxon>Eukaryota</taxon>
        <taxon>Discoba</taxon>
        <taxon>Euglenozoa</taxon>
        <taxon>Kinetoplastea</taxon>
        <taxon>Metakinetoplastina</taxon>
        <taxon>Trypanosomatida</taxon>
        <taxon>Trypanosomatidae</taxon>
        <taxon>Trypanosoma</taxon>
    </lineage>
</organism>
<dbReference type="EMBL" id="MKKU01001265">
    <property type="protein sequence ID" value="RNE96431.1"/>
    <property type="molecule type" value="Genomic_DNA"/>
</dbReference>
<sequence length="142" mass="15734">VAHGLHTVCATLPLNLLSPPKRIPRTPQFLAFPSTVVLGNRGVSRLQGAVTRRSAPIERSRTEGATRQRSDKLHATRDRLPLLLLLLRGMMARVRQAHVAFASFSSRQRMVGRGRDAVASPVLSSYFPLRTPTRNHDPSTRP</sequence>
<feature type="compositionally biased region" description="Basic and acidic residues" evidence="1">
    <location>
        <begin position="55"/>
        <end position="73"/>
    </location>
</feature>
<dbReference type="GeneID" id="40323759"/>
<dbReference type="AlphaFoldDB" id="A0A422MTA5"/>
<evidence type="ECO:0000256" key="1">
    <source>
        <dbReference type="SAM" id="MobiDB-lite"/>
    </source>
</evidence>
<feature type="non-terminal residue" evidence="2">
    <location>
        <position position="1"/>
    </location>
</feature>
<evidence type="ECO:0000313" key="2">
    <source>
        <dbReference type="EMBL" id="RNE96431.1"/>
    </source>
</evidence>
<proteinExistence type="predicted"/>
<feature type="region of interest" description="Disordered" evidence="1">
    <location>
        <begin position="49"/>
        <end position="73"/>
    </location>
</feature>
<dbReference type="Proteomes" id="UP000284403">
    <property type="component" value="Unassembled WGS sequence"/>
</dbReference>
<accession>A0A422MTA5</accession>
<reference evidence="2 3" key="1">
    <citation type="journal article" date="2018" name="BMC Genomics">
        <title>Genomic comparison of Trypanosoma conorhini and Trypanosoma rangeli to Trypanosoma cruzi strains of high and low virulence.</title>
        <authorList>
            <person name="Bradwell K.R."/>
            <person name="Koparde V.N."/>
            <person name="Matveyev A.V."/>
            <person name="Serrano M.G."/>
            <person name="Alves J.M."/>
            <person name="Parikh H."/>
            <person name="Huang B."/>
            <person name="Lee V."/>
            <person name="Espinosa-Alvarez O."/>
            <person name="Ortiz P.A."/>
            <person name="Costa-Martins A.G."/>
            <person name="Teixeira M.M."/>
            <person name="Buck G.A."/>
        </authorList>
    </citation>
    <scope>NUCLEOTIDE SEQUENCE [LARGE SCALE GENOMIC DNA]</scope>
    <source>
        <strain evidence="2 3">025E</strain>
    </source>
</reference>
<protein>
    <submittedName>
        <fullName evidence="2">Uncharacterized protein</fullName>
    </submittedName>
</protein>
<comment type="caution">
    <text evidence="2">The sequence shown here is derived from an EMBL/GenBank/DDBJ whole genome shotgun (WGS) entry which is preliminary data.</text>
</comment>
<name>A0A422MTA5_9TRYP</name>
<keyword evidence="3" id="KW-1185">Reference proteome</keyword>
<dbReference type="RefSeq" id="XP_029223338.1">
    <property type="nucleotide sequence ID" value="XM_029376935.1"/>
</dbReference>
<evidence type="ECO:0000313" key="3">
    <source>
        <dbReference type="Proteomes" id="UP000284403"/>
    </source>
</evidence>
<gene>
    <name evidence="2" type="ORF">Tco025E_10148</name>
</gene>